<reference evidence="1" key="1">
    <citation type="submission" date="2023-11" db="EMBL/GenBank/DDBJ databases">
        <authorList>
            <person name="Poullet M."/>
        </authorList>
    </citation>
    <scope>NUCLEOTIDE SEQUENCE</scope>
    <source>
        <strain evidence="1">E1834</strain>
    </source>
</reference>
<comment type="caution">
    <text evidence="1">The sequence shown here is derived from an EMBL/GenBank/DDBJ whole genome shotgun (WGS) entry which is preliminary data.</text>
</comment>
<sequence>MLNFVQENMALKIALGLFRIEHLIAAVNQQNNRKIGEIPKNNSNEKIFPFGQLLVCFLKSFLKNV</sequence>
<gene>
    <name evidence="1" type="ORF">MENTE1834_LOCUS27046</name>
</gene>
<evidence type="ECO:0000313" key="1">
    <source>
        <dbReference type="EMBL" id="CAK5079903.1"/>
    </source>
</evidence>
<protein>
    <submittedName>
        <fullName evidence="1">Uncharacterized protein</fullName>
    </submittedName>
</protein>
<organism evidence="1 2">
    <name type="scientific">Meloidogyne enterolobii</name>
    <name type="common">Root-knot nematode worm</name>
    <name type="synonym">Meloidogyne mayaguensis</name>
    <dbReference type="NCBI Taxonomy" id="390850"/>
    <lineage>
        <taxon>Eukaryota</taxon>
        <taxon>Metazoa</taxon>
        <taxon>Ecdysozoa</taxon>
        <taxon>Nematoda</taxon>
        <taxon>Chromadorea</taxon>
        <taxon>Rhabditida</taxon>
        <taxon>Tylenchina</taxon>
        <taxon>Tylenchomorpha</taxon>
        <taxon>Tylenchoidea</taxon>
        <taxon>Meloidogynidae</taxon>
        <taxon>Meloidogyninae</taxon>
        <taxon>Meloidogyne</taxon>
    </lineage>
</organism>
<evidence type="ECO:0000313" key="2">
    <source>
        <dbReference type="Proteomes" id="UP001497535"/>
    </source>
</evidence>
<keyword evidence="2" id="KW-1185">Reference proteome</keyword>
<name>A0ACB0ZLX8_MELEN</name>
<proteinExistence type="predicted"/>
<accession>A0ACB0ZLX8</accession>
<dbReference type="Proteomes" id="UP001497535">
    <property type="component" value="Unassembled WGS sequence"/>
</dbReference>
<dbReference type="EMBL" id="CAVMJV010000039">
    <property type="protein sequence ID" value="CAK5079903.1"/>
    <property type="molecule type" value="Genomic_DNA"/>
</dbReference>